<evidence type="ECO:0000256" key="1">
    <source>
        <dbReference type="SAM" id="Phobius"/>
    </source>
</evidence>
<keyword evidence="1" id="KW-1133">Transmembrane helix</keyword>
<accession>A0ABY4L7U4</accession>
<dbReference type="Proteomes" id="UP000832041">
    <property type="component" value="Chromosome"/>
</dbReference>
<sequence>MPSTPEQPTVSVLRRLGIYGLVLAAVFGVAFWAGTLVGSAEAGSAPAAVREQESR</sequence>
<reference evidence="2 3" key="1">
    <citation type="submission" date="2020-04" db="EMBL/GenBank/DDBJ databases">
        <title>Thermobifida alba genome sequencing and assembly.</title>
        <authorList>
            <person name="Luzics S."/>
            <person name="Horvath B."/>
            <person name="Nagy I."/>
            <person name="Toth A."/>
            <person name="Nagy I."/>
            <person name="Kukolya J."/>
        </authorList>
    </citation>
    <scope>NUCLEOTIDE SEQUENCE [LARGE SCALE GENOMIC DNA]</scope>
    <source>
        <strain evidence="2 3">DSM 43795</strain>
    </source>
</reference>
<organism evidence="2 3">
    <name type="scientific">Thermobifida alba</name>
    <name type="common">Thermomonospora alba</name>
    <dbReference type="NCBI Taxonomy" id="53522"/>
    <lineage>
        <taxon>Bacteria</taxon>
        <taxon>Bacillati</taxon>
        <taxon>Actinomycetota</taxon>
        <taxon>Actinomycetes</taxon>
        <taxon>Streptosporangiales</taxon>
        <taxon>Nocardiopsidaceae</taxon>
        <taxon>Thermobifida</taxon>
    </lineage>
</organism>
<protein>
    <submittedName>
        <fullName evidence="2">Uncharacterized protein</fullName>
    </submittedName>
</protein>
<dbReference type="RefSeq" id="WP_248590644.1">
    <property type="nucleotide sequence ID" value="NZ_BAABEB010000005.1"/>
</dbReference>
<keyword evidence="3" id="KW-1185">Reference proteome</keyword>
<keyword evidence="1" id="KW-0812">Transmembrane</keyword>
<gene>
    <name evidence="2" type="ORF">FOF52_15275</name>
</gene>
<evidence type="ECO:0000313" key="2">
    <source>
        <dbReference type="EMBL" id="UPT22157.1"/>
    </source>
</evidence>
<evidence type="ECO:0000313" key="3">
    <source>
        <dbReference type="Proteomes" id="UP000832041"/>
    </source>
</evidence>
<feature type="transmembrane region" description="Helical" evidence="1">
    <location>
        <begin position="12"/>
        <end position="33"/>
    </location>
</feature>
<keyword evidence="1" id="KW-0472">Membrane</keyword>
<dbReference type="EMBL" id="CP051627">
    <property type="protein sequence ID" value="UPT22157.1"/>
    <property type="molecule type" value="Genomic_DNA"/>
</dbReference>
<proteinExistence type="predicted"/>
<name>A0ABY4L7U4_THEAE</name>